<dbReference type="GO" id="GO:0015087">
    <property type="term" value="F:cobalt ion transmembrane transporter activity"/>
    <property type="evidence" value="ECO:0007669"/>
    <property type="project" value="UniProtKB-UniRule"/>
</dbReference>
<proteinExistence type="inferred from homology"/>
<dbReference type="Gene3D" id="3.30.460.20">
    <property type="entry name" value="CorA soluble domain-like"/>
    <property type="match status" value="1"/>
</dbReference>
<evidence type="ECO:0000256" key="4">
    <source>
        <dbReference type="ARBA" id="ARBA00022475"/>
    </source>
</evidence>
<evidence type="ECO:0000256" key="8">
    <source>
        <dbReference type="RuleBase" id="RU362010"/>
    </source>
</evidence>
<feature type="transmembrane region" description="Helical" evidence="8">
    <location>
        <begin position="351"/>
        <end position="371"/>
    </location>
</feature>
<dbReference type="PANTHER" id="PTHR46494">
    <property type="entry name" value="CORA FAMILY METAL ION TRANSPORTER (EUROFUNG)"/>
    <property type="match status" value="1"/>
</dbReference>
<dbReference type="InterPro" id="IPR002523">
    <property type="entry name" value="MgTranspt_CorA/ZnTranspt_ZntB"/>
</dbReference>
<dbReference type="Proteomes" id="UP001328733">
    <property type="component" value="Unassembled WGS sequence"/>
</dbReference>
<evidence type="ECO:0000256" key="1">
    <source>
        <dbReference type="ARBA" id="ARBA00004651"/>
    </source>
</evidence>
<keyword evidence="6 8" id="KW-1133">Transmembrane helix</keyword>
<evidence type="ECO:0000313" key="9">
    <source>
        <dbReference type="EMBL" id="MEG3438105.1"/>
    </source>
</evidence>
<keyword evidence="4 8" id="KW-1003">Cell membrane</keyword>
<comment type="similarity">
    <text evidence="2 8">Belongs to the CorA metal ion transporter (MIT) (TC 1.A.35) family.</text>
</comment>
<keyword evidence="5 8" id="KW-0812">Transmembrane</keyword>
<dbReference type="GO" id="GO:0005886">
    <property type="term" value="C:plasma membrane"/>
    <property type="evidence" value="ECO:0007669"/>
    <property type="project" value="UniProtKB-SubCell"/>
</dbReference>
<dbReference type="AlphaFoldDB" id="A0AAW9QJY7"/>
<keyword evidence="8" id="KW-0460">Magnesium</keyword>
<evidence type="ECO:0000256" key="7">
    <source>
        <dbReference type="ARBA" id="ARBA00023136"/>
    </source>
</evidence>
<dbReference type="SUPFAM" id="SSF143865">
    <property type="entry name" value="CorA soluble domain-like"/>
    <property type="match status" value="1"/>
</dbReference>
<dbReference type="Gene3D" id="1.20.58.340">
    <property type="entry name" value="Magnesium transport protein CorA, transmembrane region"/>
    <property type="match status" value="2"/>
</dbReference>
<dbReference type="SUPFAM" id="SSF144083">
    <property type="entry name" value="Magnesium transport protein CorA, transmembrane region"/>
    <property type="match status" value="1"/>
</dbReference>
<evidence type="ECO:0000256" key="3">
    <source>
        <dbReference type="ARBA" id="ARBA00022448"/>
    </source>
</evidence>
<dbReference type="GO" id="GO:0015095">
    <property type="term" value="F:magnesium ion transmembrane transporter activity"/>
    <property type="evidence" value="ECO:0007669"/>
    <property type="project" value="UniProtKB-UniRule"/>
</dbReference>
<evidence type="ECO:0000256" key="5">
    <source>
        <dbReference type="ARBA" id="ARBA00022692"/>
    </source>
</evidence>
<dbReference type="PANTHER" id="PTHR46494:SF1">
    <property type="entry name" value="CORA FAMILY METAL ION TRANSPORTER (EUROFUNG)"/>
    <property type="match status" value="1"/>
</dbReference>
<protein>
    <recommendedName>
        <fullName evidence="8">Magnesium transport protein CorA</fullName>
    </recommendedName>
</protein>
<sequence>MRNKRLSKSRKTAKTSRAKTRLYDYHYNAPGTMPGLIEIDQNAHPTEIFLINYNSQQAARVNNILPPDCQQYLSPDSVTWIDIVGLGNEDKLQSLAEIFHLHPLSIEDIINIPQRPKIEEYDDYLLLIIQMAVLTDNDGFLLEQVSVVIGKNYVITVQEEGQYDSLEAVRERIRLNKGSIRKQKAGYLAYAIWDAIIDGYFPVLEAYGEKIEHLENEIILHPTEQTLARIYEVRQELLSLRRAIWPQRDTINALLRDEYILIDKSIKPYLRDCYDHVVQIIDVIENYREFANGLMDFYLSSVSNKMNEIMKTLTVISTIFIPLTFIAGIYGMNFKTEKSPFNMPELNWYWGYFYCLGLMLVIALGLIYFFWRRGWFNNTSR</sequence>
<dbReference type="Pfam" id="PF01544">
    <property type="entry name" value="CorA"/>
    <property type="match status" value="1"/>
</dbReference>
<reference evidence="9 10" key="1">
    <citation type="submission" date="2024-01" db="EMBL/GenBank/DDBJ databases">
        <title>Genomic insights into the taxonomy and metabolism of the cyanobacterium Pannus brasiliensis CCIBt3594.</title>
        <authorList>
            <person name="Machado M."/>
            <person name="Botero N.B."/>
            <person name="Andreote A.P.D."/>
            <person name="Feitosa A.M.T."/>
            <person name="Popin R."/>
            <person name="Sivonen K."/>
            <person name="Fiore M.F."/>
        </authorList>
    </citation>
    <scope>NUCLEOTIDE SEQUENCE [LARGE SCALE GENOMIC DNA]</scope>
    <source>
        <strain evidence="9 10">CCIBt3594</strain>
    </source>
</reference>
<keyword evidence="8" id="KW-0406">Ion transport</keyword>
<dbReference type="GO" id="GO:0050897">
    <property type="term" value="F:cobalt ion binding"/>
    <property type="evidence" value="ECO:0007669"/>
    <property type="project" value="TreeGrafter"/>
</dbReference>
<dbReference type="FunFam" id="1.20.58.340:FF:000012">
    <property type="entry name" value="Magnesium transport protein CorA"/>
    <property type="match status" value="1"/>
</dbReference>
<dbReference type="EMBL" id="JBAFSM010000023">
    <property type="protein sequence ID" value="MEG3438105.1"/>
    <property type="molecule type" value="Genomic_DNA"/>
</dbReference>
<keyword evidence="3 8" id="KW-0813">Transport</keyword>
<dbReference type="CDD" id="cd12828">
    <property type="entry name" value="TmCorA-like_1"/>
    <property type="match status" value="1"/>
</dbReference>
<comment type="subcellular location">
    <subcellularLocation>
        <location evidence="1">Cell membrane</location>
        <topology evidence="1">Multi-pass membrane protein</topology>
    </subcellularLocation>
    <subcellularLocation>
        <location evidence="8">Membrane</location>
        <topology evidence="8">Multi-pass membrane protein</topology>
    </subcellularLocation>
</comment>
<comment type="function">
    <text evidence="8">Mediates influx of magnesium ions.</text>
</comment>
<dbReference type="InterPro" id="IPR045861">
    <property type="entry name" value="CorA_cytoplasmic_dom"/>
</dbReference>
<dbReference type="GO" id="GO:0000287">
    <property type="term" value="F:magnesium ion binding"/>
    <property type="evidence" value="ECO:0007669"/>
    <property type="project" value="TreeGrafter"/>
</dbReference>
<dbReference type="RefSeq" id="WP_332865588.1">
    <property type="nucleotide sequence ID" value="NZ_JBAFSM010000023.1"/>
</dbReference>
<name>A0AAW9QJY7_9CHRO</name>
<dbReference type="InterPro" id="IPR004488">
    <property type="entry name" value="Mg/Co-transport_prot_CorA"/>
</dbReference>
<gene>
    <name evidence="8 9" type="primary">corA</name>
    <name evidence="9" type="ORF">V0288_13335</name>
</gene>
<accession>A0AAW9QJY7</accession>
<evidence type="ECO:0000256" key="6">
    <source>
        <dbReference type="ARBA" id="ARBA00022989"/>
    </source>
</evidence>
<organism evidence="9 10">
    <name type="scientific">Pannus brasiliensis CCIBt3594</name>
    <dbReference type="NCBI Taxonomy" id="1427578"/>
    <lineage>
        <taxon>Bacteria</taxon>
        <taxon>Bacillati</taxon>
        <taxon>Cyanobacteriota</taxon>
        <taxon>Cyanophyceae</taxon>
        <taxon>Oscillatoriophycideae</taxon>
        <taxon>Chroococcales</taxon>
        <taxon>Microcystaceae</taxon>
        <taxon>Pannus</taxon>
    </lineage>
</organism>
<dbReference type="InterPro" id="IPR045863">
    <property type="entry name" value="CorA_TM1_TM2"/>
</dbReference>
<keyword evidence="7 8" id="KW-0472">Membrane</keyword>
<comment type="caution">
    <text evidence="9">The sequence shown here is derived from an EMBL/GenBank/DDBJ whole genome shotgun (WGS) entry which is preliminary data.</text>
</comment>
<evidence type="ECO:0000256" key="2">
    <source>
        <dbReference type="ARBA" id="ARBA00009765"/>
    </source>
</evidence>
<keyword evidence="10" id="KW-1185">Reference proteome</keyword>
<feature type="transmembrane region" description="Helical" evidence="8">
    <location>
        <begin position="313"/>
        <end position="331"/>
    </location>
</feature>
<evidence type="ECO:0000313" key="10">
    <source>
        <dbReference type="Proteomes" id="UP001328733"/>
    </source>
</evidence>
<dbReference type="NCBIfam" id="TIGR00383">
    <property type="entry name" value="corA"/>
    <property type="match status" value="1"/>
</dbReference>